<protein>
    <recommendedName>
        <fullName evidence="3">1,4-alpha-glucan branching enzyme</fullName>
    </recommendedName>
</protein>
<accession>A0A6J4HAX8</accession>
<evidence type="ECO:0000313" key="2">
    <source>
        <dbReference type="EMBL" id="CAA9217192.1"/>
    </source>
</evidence>
<proteinExistence type="predicted"/>
<evidence type="ECO:0008006" key="3">
    <source>
        <dbReference type="Google" id="ProtNLM"/>
    </source>
</evidence>
<dbReference type="EMBL" id="CADCTQ010000024">
    <property type="protein sequence ID" value="CAA9217192.1"/>
    <property type="molecule type" value="Genomic_DNA"/>
</dbReference>
<feature type="region of interest" description="Disordered" evidence="1">
    <location>
        <begin position="1"/>
        <end position="39"/>
    </location>
</feature>
<evidence type="ECO:0000256" key="1">
    <source>
        <dbReference type="SAM" id="MobiDB-lite"/>
    </source>
</evidence>
<reference evidence="2" key="1">
    <citation type="submission" date="2020-02" db="EMBL/GenBank/DDBJ databases">
        <authorList>
            <person name="Meier V. D."/>
        </authorList>
    </citation>
    <scope>NUCLEOTIDE SEQUENCE</scope>
    <source>
        <strain evidence="2">AVDCRST_MAG56</strain>
    </source>
</reference>
<gene>
    <name evidence="2" type="ORF">AVDCRST_MAG56-241</name>
</gene>
<dbReference type="AlphaFoldDB" id="A0A6J4HAX8"/>
<sequence>MATAANSHKTTTDHAVIKQWAEARNGQPGATRKNNDRGREDAGILRINFPGGREDSLHGITWEEFFEKFEEYGLAFVYTEDRQSGEYSTQYQFIYRDGNNG</sequence>
<name>A0A6J4HAX8_9SPHI</name>
<organism evidence="2">
    <name type="scientific">uncultured Cytophagales bacterium</name>
    <dbReference type="NCBI Taxonomy" id="158755"/>
    <lineage>
        <taxon>Bacteria</taxon>
        <taxon>Pseudomonadati</taxon>
        <taxon>Bacteroidota</taxon>
        <taxon>Sphingobacteriia</taxon>
        <taxon>Sphingobacteriales</taxon>
        <taxon>environmental samples</taxon>
    </lineage>
</organism>